<name>A0A395GRN1_9EURO</name>
<proteinExistence type="predicted"/>
<dbReference type="EMBL" id="KZ824461">
    <property type="protein sequence ID" value="RAK97628.1"/>
    <property type="molecule type" value="Genomic_DNA"/>
</dbReference>
<dbReference type="AlphaFoldDB" id="A0A395GRN1"/>
<accession>A0A395GRN1</accession>
<organism evidence="3 4">
    <name type="scientific">Aspergillus ibericus CBS 121593</name>
    <dbReference type="NCBI Taxonomy" id="1448316"/>
    <lineage>
        <taxon>Eukaryota</taxon>
        <taxon>Fungi</taxon>
        <taxon>Dikarya</taxon>
        <taxon>Ascomycota</taxon>
        <taxon>Pezizomycotina</taxon>
        <taxon>Eurotiomycetes</taxon>
        <taxon>Eurotiomycetidae</taxon>
        <taxon>Eurotiales</taxon>
        <taxon>Aspergillaceae</taxon>
        <taxon>Aspergillus</taxon>
        <taxon>Aspergillus subgen. Circumdati</taxon>
    </lineage>
</organism>
<protein>
    <recommendedName>
        <fullName evidence="2">C2H2-type domain-containing protein</fullName>
    </recommendedName>
</protein>
<keyword evidence="4" id="KW-1185">Reference proteome</keyword>
<dbReference type="PROSITE" id="PS00028">
    <property type="entry name" value="ZINC_FINGER_C2H2_1"/>
    <property type="match status" value="2"/>
</dbReference>
<gene>
    <name evidence="3" type="ORF">BO80DRAFT_481970</name>
</gene>
<dbReference type="GO" id="GO:0008270">
    <property type="term" value="F:zinc ion binding"/>
    <property type="evidence" value="ECO:0007669"/>
    <property type="project" value="UniProtKB-KW"/>
</dbReference>
<feature type="domain" description="C2H2-type" evidence="2">
    <location>
        <begin position="60"/>
        <end position="89"/>
    </location>
</feature>
<evidence type="ECO:0000313" key="3">
    <source>
        <dbReference type="EMBL" id="RAK97628.1"/>
    </source>
</evidence>
<dbReference type="OrthoDB" id="4472000at2759"/>
<evidence type="ECO:0000313" key="4">
    <source>
        <dbReference type="Proteomes" id="UP000249402"/>
    </source>
</evidence>
<dbReference type="RefSeq" id="XP_025571956.1">
    <property type="nucleotide sequence ID" value="XM_025723392.1"/>
</dbReference>
<dbReference type="VEuPathDB" id="FungiDB:BO80DRAFT_481970"/>
<keyword evidence="1" id="KW-0479">Metal-binding</keyword>
<dbReference type="GeneID" id="37228257"/>
<evidence type="ECO:0000256" key="1">
    <source>
        <dbReference type="PROSITE-ProRule" id="PRU00042"/>
    </source>
</evidence>
<keyword evidence="1" id="KW-0862">Zinc</keyword>
<sequence length="128" mass="15644">MPWKAQTCRFCHKRYANKAGLRTHYERYIHRWRIPADGVHDVLRIEELLNGNYIDSKIKYQCPTCSKVIFPRRRFIQHVRDRRHYGDHNFKKKQPTTKRRPSWVLPFPEESVMVQTKPFPFFRLPYGQ</sequence>
<keyword evidence="1" id="KW-0863">Zinc-finger</keyword>
<dbReference type="SMART" id="SM00355">
    <property type="entry name" value="ZnF_C2H2"/>
    <property type="match status" value="2"/>
</dbReference>
<evidence type="ECO:0000259" key="2">
    <source>
        <dbReference type="PROSITE" id="PS50157"/>
    </source>
</evidence>
<feature type="domain" description="C2H2-type" evidence="2">
    <location>
        <begin position="6"/>
        <end position="35"/>
    </location>
</feature>
<dbReference type="PROSITE" id="PS50157">
    <property type="entry name" value="ZINC_FINGER_C2H2_2"/>
    <property type="match status" value="2"/>
</dbReference>
<reference evidence="3 4" key="1">
    <citation type="submission" date="2018-02" db="EMBL/GenBank/DDBJ databases">
        <title>The genomes of Aspergillus section Nigri reveals drivers in fungal speciation.</title>
        <authorList>
            <consortium name="DOE Joint Genome Institute"/>
            <person name="Vesth T.C."/>
            <person name="Nybo J."/>
            <person name="Theobald S."/>
            <person name="Brandl J."/>
            <person name="Frisvad J.C."/>
            <person name="Nielsen K.F."/>
            <person name="Lyhne E.K."/>
            <person name="Kogle M.E."/>
            <person name="Kuo A."/>
            <person name="Riley R."/>
            <person name="Clum A."/>
            <person name="Nolan M."/>
            <person name="Lipzen A."/>
            <person name="Salamov A."/>
            <person name="Henrissat B."/>
            <person name="Wiebenga A."/>
            <person name="De vries R.P."/>
            <person name="Grigoriev I.V."/>
            <person name="Mortensen U.H."/>
            <person name="Andersen M.R."/>
            <person name="Baker S.E."/>
        </authorList>
    </citation>
    <scope>NUCLEOTIDE SEQUENCE [LARGE SCALE GENOMIC DNA]</scope>
    <source>
        <strain evidence="3 4">CBS 121593</strain>
    </source>
</reference>
<dbReference type="Gene3D" id="3.30.160.60">
    <property type="entry name" value="Classic Zinc Finger"/>
    <property type="match status" value="1"/>
</dbReference>
<dbReference type="Proteomes" id="UP000249402">
    <property type="component" value="Unassembled WGS sequence"/>
</dbReference>
<dbReference type="InterPro" id="IPR013087">
    <property type="entry name" value="Znf_C2H2_type"/>
</dbReference>